<evidence type="ECO:0000313" key="1">
    <source>
        <dbReference type="EMBL" id="KAH7029901.1"/>
    </source>
</evidence>
<keyword evidence="2" id="KW-1185">Reference proteome</keyword>
<dbReference type="GeneID" id="70191510"/>
<accession>A0A9P8Y833</accession>
<dbReference type="Proteomes" id="UP000756346">
    <property type="component" value="Unassembled WGS sequence"/>
</dbReference>
<dbReference type="AlphaFoldDB" id="A0A9P8Y833"/>
<comment type="caution">
    <text evidence="1">The sequence shown here is derived from an EMBL/GenBank/DDBJ whole genome shotgun (WGS) entry which is preliminary data.</text>
</comment>
<reference evidence="1" key="1">
    <citation type="journal article" date="2021" name="Nat. Commun.">
        <title>Genetic determinants of endophytism in the Arabidopsis root mycobiome.</title>
        <authorList>
            <person name="Mesny F."/>
            <person name="Miyauchi S."/>
            <person name="Thiergart T."/>
            <person name="Pickel B."/>
            <person name="Atanasova L."/>
            <person name="Karlsson M."/>
            <person name="Huettel B."/>
            <person name="Barry K.W."/>
            <person name="Haridas S."/>
            <person name="Chen C."/>
            <person name="Bauer D."/>
            <person name="Andreopoulos W."/>
            <person name="Pangilinan J."/>
            <person name="LaButti K."/>
            <person name="Riley R."/>
            <person name="Lipzen A."/>
            <person name="Clum A."/>
            <person name="Drula E."/>
            <person name="Henrissat B."/>
            <person name="Kohler A."/>
            <person name="Grigoriev I.V."/>
            <person name="Martin F.M."/>
            <person name="Hacquard S."/>
        </authorList>
    </citation>
    <scope>NUCLEOTIDE SEQUENCE</scope>
    <source>
        <strain evidence="1">MPI-CAGE-CH-0230</strain>
    </source>
</reference>
<name>A0A9P8Y833_9PEZI</name>
<organism evidence="1 2">
    <name type="scientific">Microdochium trichocladiopsis</name>
    <dbReference type="NCBI Taxonomy" id="1682393"/>
    <lineage>
        <taxon>Eukaryota</taxon>
        <taxon>Fungi</taxon>
        <taxon>Dikarya</taxon>
        <taxon>Ascomycota</taxon>
        <taxon>Pezizomycotina</taxon>
        <taxon>Sordariomycetes</taxon>
        <taxon>Xylariomycetidae</taxon>
        <taxon>Xylariales</taxon>
        <taxon>Microdochiaceae</taxon>
        <taxon>Microdochium</taxon>
    </lineage>
</organism>
<sequence>PSLTGNTVWLSGDDSDGFDVVLSDDSRAKVRGVLEACGSLDNQCFQDVQQVLAQSDLQIDPQLNKRDFFALLSKTFRLASSRVAATAAILMAFWQAKYADEQFAQAFVPRPVAEAAGAFAIPGAEVVVELQGSPLVTVTAPTPAATTLIGPSQPSVTAVASPGNGLELGDLVACMDIGLAARIDEVMHRAKECKDGQDFDATESPSRLGGSYGSAICGGEAVVAMAQPGGAFNDLLLINPTSITFSFAAAAGPVARASRVLSEFVLAYAPTLDITPEAAEMMANYVFALAVRTLIDNVSLAAENPIKSDLVDETPRDCPDINTDPVSAFPLTQAQPAHTDASITSAVIKGKYERCPCLGSAYPFEHVLSPEEVADMVYLADLLAQSEPAPAEPACDNENMTELPASVFLSASNNVYHHFCENWSPSSGEMRMDVNAAGDNILPEPHTRIQRGDRYPYARAPPPDPSIWSDYTFSLSYKPSKGGGSCSADCTAAFEKVGTACRQQGGMSRPWSSRVFRLPPLFEVAEPVSTPLALGERECFPREADPAHGVVVEGYVFGNAWVACYDAVVGASRTMSAGDPPRTTLLNSEGTGYFYSISWEEDCVLDNGQTSQPVDDPLGVGTDTATWTCTQLLMDDWKLCDNGAAGGKIRAGCLVYEFKPMSAS</sequence>
<feature type="non-terminal residue" evidence="1">
    <location>
        <position position="1"/>
    </location>
</feature>
<dbReference type="RefSeq" id="XP_046012189.1">
    <property type="nucleotide sequence ID" value="XM_046161964.1"/>
</dbReference>
<dbReference type="OrthoDB" id="1896086at2759"/>
<protein>
    <submittedName>
        <fullName evidence="1">Uncharacterized protein</fullName>
    </submittedName>
</protein>
<proteinExistence type="predicted"/>
<gene>
    <name evidence="1" type="ORF">B0I36DRAFT_412362</name>
</gene>
<dbReference type="EMBL" id="JAGTJQ010000006">
    <property type="protein sequence ID" value="KAH7029901.1"/>
    <property type="molecule type" value="Genomic_DNA"/>
</dbReference>
<evidence type="ECO:0000313" key="2">
    <source>
        <dbReference type="Proteomes" id="UP000756346"/>
    </source>
</evidence>